<dbReference type="EMBL" id="HE573020">
    <property type="protein sequence ID" value="CCC47503.1"/>
    <property type="molecule type" value="Genomic_DNA"/>
</dbReference>
<dbReference type="OMA" id="MRVPCKR"/>
<evidence type="ECO:0000313" key="2">
    <source>
        <dbReference type="EMBL" id="CCC47503.1"/>
    </source>
</evidence>
<feature type="region of interest" description="Disordered" evidence="1">
    <location>
        <begin position="195"/>
        <end position="218"/>
    </location>
</feature>
<evidence type="ECO:0000256" key="1">
    <source>
        <dbReference type="SAM" id="MobiDB-lite"/>
    </source>
</evidence>
<proteinExistence type="predicted"/>
<accession>G0TU69</accession>
<dbReference type="AlphaFoldDB" id="G0TU69"/>
<gene>
    <name evidence="2" type="ORF">TVY486_0401690</name>
</gene>
<feature type="region of interest" description="Disordered" evidence="1">
    <location>
        <begin position="58"/>
        <end position="87"/>
    </location>
</feature>
<feature type="compositionally biased region" description="Polar residues" evidence="1">
    <location>
        <begin position="195"/>
        <end position="207"/>
    </location>
</feature>
<reference evidence="2" key="1">
    <citation type="journal article" date="2012" name="Proc. Natl. Acad. Sci. U.S.A.">
        <title>Antigenic diversity is generated by distinct evolutionary mechanisms in African trypanosome species.</title>
        <authorList>
            <person name="Jackson A.P."/>
            <person name="Berry A."/>
            <person name="Aslett M."/>
            <person name="Allison H.C."/>
            <person name="Burton P."/>
            <person name="Vavrova-Anderson J."/>
            <person name="Brown R."/>
            <person name="Browne H."/>
            <person name="Corton N."/>
            <person name="Hauser H."/>
            <person name="Gamble J."/>
            <person name="Gilderthorp R."/>
            <person name="Marcello L."/>
            <person name="McQuillan J."/>
            <person name="Otto T.D."/>
            <person name="Quail M.A."/>
            <person name="Sanders M.J."/>
            <person name="van Tonder A."/>
            <person name="Ginger M.L."/>
            <person name="Field M.C."/>
            <person name="Barry J.D."/>
            <person name="Hertz-Fowler C."/>
            <person name="Berriman M."/>
        </authorList>
    </citation>
    <scope>NUCLEOTIDE SEQUENCE</scope>
    <source>
        <strain evidence="2">Y486</strain>
    </source>
</reference>
<feature type="compositionally biased region" description="Polar residues" evidence="1">
    <location>
        <begin position="74"/>
        <end position="84"/>
    </location>
</feature>
<sequence>MISLNPYAYPGCGVVPSHASPLVDCTSAIQNSDNINNAVSHTAKPIMLQEHLNVGLRTSGAPQTPKLSTRRTNDPYNRLSSNGQPCVPQSAMTSEMSFIMSYTDEGKVSSGATSKGVSCQNHQNPLRSTQNNSNCNQFGGVKTAHISVSQCRTPHVTHGHGHGISAFVPITPSAVTAADPAPVARQAGKPGDYCNNGTQATPHSNTARAAPTTSTSTTSIMRVPCKRVYVNGRPVIVSLSNDE</sequence>
<organism evidence="2">
    <name type="scientific">Trypanosoma vivax (strain Y486)</name>
    <dbReference type="NCBI Taxonomy" id="1055687"/>
    <lineage>
        <taxon>Eukaryota</taxon>
        <taxon>Discoba</taxon>
        <taxon>Euglenozoa</taxon>
        <taxon>Kinetoplastea</taxon>
        <taxon>Metakinetoplastina</taxon>
        <taxon>Trypanosomatida</taxon>
        <taxon>Trypanosomatidae</taxon>
        <taxon>Trypanosoma</taxon>
        <taxon>Duttonella</taxon>
    </lineage>
</organism>
<name>G0TU69_TRYVY</name>
<protein>
    <submittedName>
        <fullName evidence="2">Uncharacterized protein</fullName>
    </submittedName>
</protein>
<dbReference type="VEuPathDB" id="TriTrypDB:TvY486_0401690"/>